<gene>
    <name evidence="2" type="ORF">M1L60_27265</name>
</gene>
<dbReference type="EMBL" id="JAMYJR010000030">
    <property type="protein sequence ID" value="MCO8274305.1"/>
    <property type="molecule type" value="Genomic_DNA"/>
</dbReference>
<organism evidence="2 3">
    <name type="scientific">Paractinoplanes aksuensis</name>
    <dbReference type="NCBI Taxonomy" id="2939490"/>
    <lineage>
        <taxon>Bacteria</taxon>
        <taxon>Bacillati</taxon>
        <taxon>Actinomycetota</taxon>
        <taxon>Actinomycetes</taxon>
        <taxon>Micromonosporales</taxon>
        <taxon>Micromonosporaceae</taxon>
        <taxon>Paractinoplanes</taxon>
    </lineage>
</organism>
<accession>A0ABT1DU13</accession>
<proteinExistence type="predicted"/>
<reference evidence="2 3" key="1">
    <citation type="submission" date="2022-06" db="EMBL/GenBank/DDBJ databases">
        <title>New Species of the Genus Actinoplanes, ActinopZanes ferrugineus.</title>
        <authorList>
            <person name="Ding P."/>
        </authorList>
    </citation>
    <scope>NUCLEOTIDE SEQUENCE [LARGE SCALE GENOMIC DNA]</scope>
    <source>
        <strain evidence="2 3">TRM88003</strain>
    </source>
</reference>
<comment type="caution">
    <text evidence="2">The sequence shown here is derived from an EMBL/GenBank/DDBJ whole genome shotgun (WGS) entry which is preliminary data.</text>
</comment>
<protein>
    <submittedName>
        <fullName evidence="2">SDR family oxidoreductase</fullName>
    </submittedName>
</protein>
<evidence type="ECO:0000313" key="2">
    <source>
        <dbReference type="EMBL" id="MCO8274305.1"/>
    </source>
</evidence>
<dbReference type="SUPFAM" id="SSF51735">
    <property type="entry name" value="NAD(P)-binding Rossmann-fold domains"/>
    <property type="match status" value="1"/>
</dbReference>
<evidence type="ECO:0000259" key="1">
    <source>
        <dbReference type="Pfam" id="PF13460"/>
    </source>
</evidence>
<dbReference type="InterPro" id="IPR016040">
    <property type="entry name" value="NAD(P)-bd_dom"/>
</dbReference>
<dbReference type="InterPro" id="IPR036291">
    <property type="entry name" value="NAD(P)-bd_dom_sf"/>
</dbReference>
<name>A0ABT1DU13_9ACTN</name>
<dbReference type="CDD" id="cd05244">
    <property type="entry name" value="BVR-B_like_SDR_a"/>
    <property type="match status" value="1"/>
</dbReference>
<evidence type="ECO:0000313" key="3">
    <source>
        <dbReference type="Proteomes" id="UP001523369"/>
    </source>
</evidence>
<keyword evidence="3" id="KW-1185">Reference proteome</keyword>
<dbReference type="InterPro" id="IPR051606">
    <property type="entry name" value="Polyketide_Oxido-like"/>
</dbReference>
<dbReference type="Proteomes" id="UP001523369">
    <property type="component" value="Unassembled WGS sequence"/>
</dbReference>
<sequence>MKLTIFGATGGTGEQVVRQACTGGHDVTAVVRDPTRLAFEAPSLQVLAADVMDPDAIAPALEGRDAVISAIGSREARSPTTVCTDSARSIIEAMRQNSVRRLVVVSNSGMHIDSQDGAFVRAVIKPVLGRVLRHAYADMRHMEELVQATDLDWTIVRPPRLINAPATGNYRTAINQNVPRASVITRADLAAHILHTLTDPTTVRATTSVAR</sequence>
<dbReference type="RefSeq" id="WP_253240380.1">
    <property type="nucleotide sequence ID" value="NZ_JAMYJR010000030.1"/>
</dbReference>
<dbReference type="Pfam" id="PF13460">
    <property type="entry name" value="NAD_binding_10"/>
    <property type="match status" value="1"/>
</dbReference>
<feature type="domain" description="NAD(P)-binding" evidence="1">
    <location>
        <begin position="7"/>
        <end position="200"/>
    </location>
</feature>
<dbReference type="PANTHER" id="PTHR43355:SF2">
    <property type="entry name" value="FLAVIN REDUCTASE (NADPH)"/>
    <property type="match status" value="1"/>
</dbReference>
<dbReference type="Gene3D" id="3.40.50.720">
    <property type="entry name" value="NAD(P)-binding Rossmann-like Domain"/>
    <property type="match status" value="1"/>
</dbReference>
<dbReference type="PANTHER" id="PTHR43355">
    <property type="entry name" value="FLAVIN REDUCTASE (NADPH)"/>
    <property type="match status" value="1"/>
</dbReference>